<keyword evidence="4" id="KW-1185">Reference proteome</keyword>
<proteinExistence type="inferred from homology"/>
<protein>
    <submittedName>
        <fullName evidence="3">N-acyl-D-glucosamine 2-epimerase</fullName>
    </submittedName>
</protein>
<dbReference type="Gene3D" id="1.50.10.10">
    <property type="match status" value="1"/>
</dbReference>
<sequence>MPEWPDSASHRAWLDAHTRHLLAFGRNTADARGGAHWLDGDGRPDRSKPMHTWITARTTHVYALGSLLGVPGSASIAEAALVGLTSRLHDDAHGGWHPSVSHDGRPADGKACYDHAFVLLAAGSAVQAGLAGAADLLAEAQRVFLDRFWSDADGRCVDEWDTAFSAVEPYRGINANMHAVEAMLATASVTGERAWLARADRVCRFVADIAGSHEWRIPEHHDDTWQPDLDLNRDQPDHPFKPFGATIGHGFEWSRLLVHLDAALGSGDGSLVEAAERLFQRAVTDGWAADGAPGFVYTTDWSGTPVVRDRMHWVAAEAIGAAAALHRRTGRPEYAQWYRRWWDYADAYLIDHVRGSWRHQLDHANHLASSVWEGKPDLYHAVQATLIPRLPLYPMLATAVDEGLLA</sequence>
<dbReference type="InterPro" id="IPR008928">
    <property type="entry name" value="6-hairpin_glycosidase_sf"/>
</dbReference>
<dbReference type="AlphaFoldDB" id="A0A1E8Q8K9"/>
<evidence type="ECO:0000313" key="3">
    <source>
        <dbReference type="EMBL" id="OFJ54867.1"/>
    </source>
</evidence>
<dbReference type="Proteomes" id="UP000178953">
    <property type="component" value="Unassembled WGS sequence"/>
</dbReference>
<dbReference type="InterPro" id="IPR012341">
    <property type="entry name" value="6hp_glycosidase-like_sf"/>
</dbReference>
<reference evidence="3 4" key="1">
    <citation type="submission" date="2016-09" db="EMBL/GenBank/DDBJ databases">
        <title>genome sequence of Mycobacterium sp. 739 SCH.</title>
        <authorList>
            <person name="Greninger A.L."/>
            <person name="Qin X."/>
            <person name="Jerome K."/>
            <person name="Vora S."/>
            <person name="Quinn K."/>
        </authorList>
    </citation>
    <scope>NUCLEOTIDE SEQUENCE [LARGE SCALE GENOMIC DNA]</scope>
    <source>
        <strain evidence="3 4">SCH</strain>
    </source>
</reference>
<comment type="similarity">
    <text evidence="1">Belongs to the N-acylglucosamine 2-epimerase family.</text>
</comment>
<dbReference type="GO" id="GO:0016853">
    <property type="term" value="F:isomerase activity"/>
    <property type="evidence" value="ECO:0007669"/>
    <property type="project" value="UniProtKB-KW"/>
</dbReference>
<evidence type="ECO:0000256" key="2">
    <source>
        <dbReference type="ARBA" id="ARBA00023235"/>
    </source>
</evidence>
<evidence type="ECO:0000256" key="1">
    <source>
        <dbReference type="ARBA" id="ARBA00008558"/>
    </source>
</evidence>
<evidence type="ECO:0000313" key="4">
    <source>
        <dbReference type="Proteomes" id="UP000178953"/>
    </source>
</evidence>
<gene>
    <name evidence="3" type="ORF">BEL07_04700</name>
</gene>
<dbReference type="SUPFAM" id="SSF48208">
    <property type="entry name" value="Six-hairpin glycosidases"/>
    <property type="match status" value="1"/>
</dbReference>
<accession>A0A1E8Q8K9</accession>
<dbReference type="RefSeq" id="WP_070351950.1">
    <property type="nucleotide sequence ID" value="NZ_CP043474.1"/>
</dbReference>
<keyword evidence="2" id="KW-0413">Isomerase</keyword>
<name>A0A1E8Q8K9_9MYCO</name>
<dbReference type="GO" id="GO:0005975">
    <property type="term" value="P:carbohydrate metabolic process"/>
    <property type="evidence" value="ECO:0007669"/>
    <property type="project" value="InterPro"/>
</dbReference>
<comment type="caution">
    <text evidence="3">The sequence shown here is derived from an EMBL/GenBank/DDBJ whole genome shotgun (WGS) entry which is preliminary data.</text>
</comment>
<organism evidence="3 4">
    <name type="scientific">Mycolicibacterium grossiae</name>
    <dbReference type="NCBI Taxonomy" id="1552759"/>
    <lineage>
        <taxon>Bacteria</taxon>
        <taxon>Bacillati</taxon>
        <taxon>Actinomycetota</taxon>
        <taxon>Actinomycetes</taxon>
        <taxon>Mycobacteriales</taxon>
        <taxon>Mycobacteriaceae</taxon>
        <taxon>Mycolicibacterium</taxon>
    </lineage>
</organism>
<dbReference type="EMBL" id="MCHX01000008">
    <property type="protein sequence ID" value="OFJ54867.1"/>
    <property type="molecule type" value="Genomic_DNA"/>
</dbReference>
<dbReference type="PANTHER" id="PTHR15108">
    <property type="entry name" value="N-ACYLGLUCOSAMINE-2-EPIMERASE"/>
    <property type="match status" value="1"/>
</dbReference>
<dbReference type="OrthoDB" id="9806359at2"/>
<dbReference type="InterPro" id="IPR010819">
    <property type="entry name" value="AGE/CE"/>
</dbReference>
<dbReference type="Pfam" id="PF07221">
    <property type="entry name" value="GlcNAc_2-epim"/>
    <property type="match status" value="1"/>
</dbReference>